<dbReference type="InterPro" id="IPR001478">
    <property type="entry name" value="PDZ"/>
</dbReference>
<dbReference type="Pfam" id="PF05362">
    <property type="entry name" value="Lon_C"/>
    <property type="match status" value="1"/>
</dbReference>
<accession>A0A344UTP9</accession>
<keyword evidence="5" id="KW-0378">Hydrolase</keyword>
<dbReference type="SUPFAM" id="SSF54211">
    <property type="entry name" value="Ribosomal protein S5 domain 2-like"/>
    <property type="match status" value="1"/>
</dbReference>
<keyword evidence="6" id="KW-1185">Reference proteome</keyword>
<dbReference type="EMBL" id="CP025198">
    <property type="protein sequence ID" value="AXE38647.1"/>
    <property type="molecule type" value="Genomic_DNA"/>
</dbReference>
<dbReference type="Gene3D" id="3.30.230.10">
    <property type="match status" value="1"/>
</dbReference>
<dbReference type="Pfam" id="PF13180">
    <property type="entry name" value="PDZ_2"/>
    <property type="match status" value="1"/>
</dbReference>
<dbReference type="Gene3D" id="2.30.42.10">
    <property type="match status" value="1"/>
</dbReference>
<feature type="transmembrane region" description="Helical" evidence="2">
    <location>
        <begin position="35"/>
        <end position="56"/>
    </location>
</feature>
<dbReference type="AlphaFoldDB" id="A0A344UTP9"/>
<evidence type="ECO:0000313" key="6">
    <source>
        <dbReference type="Proteomes" id="UP000251995"/>
    </source>
</evidence>
<reference evidence="5 6" key="1">
    <citation type="submission" date="2017-12" db="EMBL/GenBank/DDBJ databases">
        <title>The whole genome sequence of the Acidipropionibacterium virtanenii sp. nov. type strain JS278.</title>
        <authorList>
            <person name="Laine P."/>
            <person name="Deptula P."/>
            <person name="Varmanen P."/>
            <person name="Auvinen P."/>
        </authorList>
    </citation>
    <scope>NUCLEOTIDE SEQUENCE [LARGE SCALE GENOMIC DNA]</scope>
    <source>
        <strain evidence="5 6">JS278</strain>
    </source>
</reference>
<gene>
    <name evidence="5" type="primary">lon2</name>
    <name evidence="5" type="ORF">JS278_01480</name>
</gene>
<feature type="domain" description="PDZ" evidence="4">
    <location>
        <begin position="169"/>
        <end position="232"/>
    </location>
</feature>
<feature type="region of interest" description="Disordered" evidence="1">
    <location>
        <begin position="1"/>
        <end position="30"/>
    </location>
</feature>
<dbReference type="GO" id="GO:0004252">
    <property type="term" value="F:serine-type endopeptidase activity"/>
    <property type="evidence" value="ECO:0007669"/>
    <property type="project" value="UniProtKB-EC"/>
</dbReference>
<dbReference type="GO" id="GO:0006508">
    <property type="term" value="P:proteolysis"/>
    <property type="evidence" value="ECO:0007669"/>
    <property type="project" value="UniProtKB-KW"/>
</dbReference>
<feature type="domain" description="Lon proteolytic" evidence="3">
    <location>
        <begin position="269"/>
        <end position="346"/>
    </location>
</feature>
<dbReference type="GO" id="GO:0005524">
    <property type="term" value="F:ATP binding"/>
    <property type="evidence" value="ECO:0007669"/>
    <property type="project" value="InterPro"/>
</dbReference>
<dbReference type="RefSeq" id="WP_181833848.1">
    <property type="nucleotide sequence ID" value="NZ_CP025198.1"/>
</dbReference>
<dbReference type="Proteomes" id="UP000251995">
    <property type="component" value="Chromosome"/>
</dbReference>
<dbReference type="InterPro" id="IPR008269">
    <property type="entry name" value="Lon_proteolytic"/>
</dbReference>
<dbReference type="GO" id="GO:0030163">
    <property type="term" value="P:protein catabolic process"/>
    <property type="evidence" value="ECO:0007669"/>
    <property type="project" value="InterPro"/>
</dbReference>
<proteinExistence type="predicted"/>
<keyword evidence="5" id="KW-0645">Protease</keyword>
<evidence type="ECO:0000259" key="3">
    <source>
        <dbReference type="Pfam" id="PF05362"/>
    </source>
</evidence>
<keyword evidence="2" id="KW-1133">Transmembrane helix</keyword>
<protein>
    <submittedName>
        <fullName evidence="5">Lon protease 2</fullName>
        <ecNumber evidence="5">3.4.21.53</ecNumber>
    </submittedName>
</protein>
<keyword evidence="2" id="KW-0472">Membrane</keyword>
<evidence type="ECO:0000313" key="5">
    <source>
        <dbReference type="EMBL" id="AXE38647.1"/>
    </source>
</evidence>
<dbReference type="InterPro" id="IPR014721">
    <property type="entry name" value="Ribsml_uS5_D2-typ_fold_subgr"/>
</dbReference>
<sequence length="376" mass="38738">MTAMSGPDRAPISTARGADPAASEDPPTRSFRPTAVLSGLLVLMLVVGLAFIPVPFVSWSPGRTVNVLANTDQGKPLISVSGLSARRSNAQLRMTTVSVTTADGRLSLVEALSAHLLPHRDVLQRDAVYPSGKSAQDVRADEVAMMDTSQRDAVVAALRAAGQPVTEMPMISAVTVSGPSYNVLAPGDLVQKVDGTAVQSVADVQRAIRKRSVGDSISISVLRGGTTRTVTVVAASSRSDPRAPLVGITLNTGYRYAPTVTFGVPGNITGPSAGLVLSLGVYQTISSADLLGDLKVAGTGEISPDGTVGAIGGINEKIAGARRDGAKIFLVPAANCRDIRSAPGSMTLVKVATLKDAISALQKVRSGSATKEIPHC</sequence>
<dbReference type="GO" id="GO:0004176">
    <property type="term" value="F:ATP-dependent peptidase activity"/>
    <property type="evidence" value="ECO:0007669"/>
    <property type="project" value="InterPro"/>
</dbReference>
<evidence type="ECO:0000256" key="1">
    <source>
        <dbReference type="SAM" id="MobiDB-lite"/>
    </source>
</evidence>
<keyword evidence="2" id="KW-0812">Transmembrane</keyword>
<dbReference type="PANTHER" id="PTHR10046">
    <property type="entry name" value="ATP DEPENDENT LON PROTEASE FAMILY MEMBER"/>
    <property type="match status" value="1"/>
</dbReference>
<name>A0A344UTP9_9ACTN</name>
<dbReference type="InterPro" id="IPR036034">
    <property type="entry name" value="PDZ_sf"/>
</dbReference>
<dbReference type="EC" id="3.4.21.53" evidence="5"/>
<organism evidence="5 6">
    <name type="scientific">Acidipropionibacterium virtanenii</name>
    <dbReference type="NCBI Taxonomy" id="2057246"/>
    <lineage>
        <taxon>Bacteria</taxon>
        <taxon>Bacillati</taxon>
        <taxon>Actinomycetota</taxon>
        <taxon>Actinomycetes</taxon>
        <taxon>Propionibacteriales</taxon>
        <taxon>Propionibacteriaceae</taxon>
        <taxon>Acidipropionibacterium</taxon>
    </lineage>
</organism>
<dbReference type="SUPFAM" id="SSF50156">
    <property type="entry name" value="PDZ domain-like"/>
    <property type="match status" value="1"/>
</dbReference>
<dbReference type="InterPro" id="IPR027065">
    <property type="entry name" value="Lon_Prtase"/>
</dbReference>
<evidence type="ECO:0000259" key="4">
    <source>
        <dbReference type="Pfam" id="PF13180"/>
    </source>
</evidence>
<dbReference type="InterPro" id="IPR020568">
    <property type="entry name" value="Ribosomal_Su5_D2-typ_SF"/>
</dbReference>
<dbReference type="KEGG" id="acij:JS278_01480"/>
<evidence type="ECO:0000256" key="2">
    <source>
        <dbReference type="SAM" id="Phobius"/>
    </source>
</evidence>